<name>A0A8D6XQL2_STRTR</name>
<dbReference type="EMBL" id="LR822017">
    <property type="protein sequence ID" value="CAD0137739.1"/>
    <property type="molecule type" value="Genomic_DNA"/>
</dbReference>
<dbReference type="AlphaFoldDB" id="A0A8D6XQL2"/>
<evidence type="ECO:0000313" key="2">
    <source>
        <dbReference type="Proteomes" id="UP000509833"/>
    </source>
</evidence>
<dbReference type="Proteomes" id="UP000509833">
    <property type="component" value="Chromosome"/>
</dbReference>
<reference evidence="1 2" key="1">
    <citation type="submission" date="2020-06" db="EMBL/GenBank/DDBJ databases">
        <authorList>
            <person name="Chuat V."/>
        </authorList>
    </citation>
    <scope>NUCLEOTIDE SEQUENCE [LARGE SCALE GENOMIC DNA]</scope>
    <source>
        <strain evidence="1">STH_CIRM_336</strain>
    </source>
</reference>
<gene>
    <name evidence="1" type="ORF">STHERMO_1115</name>
</gene>
<sequence length="49" mass="5671">MTFLHAVEPERAFQSCPGNCAILVFDYDGSDFHFVKLINPLTDQEFMEF</sequence>
<protein>
    <submittedName>
        <fullName evidence="1">Uncharacterized protein</fullName>
    </submittedName>
</protein>
<evidence type="ECO:0000313" key="1">
    <source>
        <dbReference type="EMBL" id="CAD0137739.1"/>
    </source>
</evidence>
<accession>A0A8D6XQL2</accession>
<proteinExistence type="predicted"/>
<organism evidence="1 2">
    <name type="scientific">Streptococcus thermophilus</name>
    <dbReference type="NCBI Taxonomy" id="1308"/>
    <lineage>
        <taxon>Bacteria</taxon>
        <taxon>Bacillati</taxon>
        <taxon>Bacillota</taxon>
        <taxon>Bacilli</taxon>
        <taxon>Lactobacillales</taxon>
        <taxon>Streptococcaceae</taxon>
        <taxon>Streptococcus</taxon>
    </lineage>
</organism>